<dbReference type="Pfam" id="PF00857">
    <property type="entry name" value="Isochorismatase"/>
    <property type="match status" value="1"/>
</dbReference>
<dbReference type="Gene3D" id="3.40.50.850">
    <property type="entry name" value="Isochorismatase-like"/>
    <property type="match status" value="1"/>
</dbReference>
<dbReference type="InterPro" id="IPR000868">
    <property type="entry name" value="Isochorismatase-like_dom"/>
</dbReference>
<sequence length="176" mass="20004">MIKGYAALLIIDVQVGSFKEERMLYKGIELLKNIQLLIHKARTVQAPIFYMKFNGKTGSLLEHGNPEWAIHESVAPLSEDIVLEKNHPDSFHETSLQQELNKRDIEHIVITGVQSEICIDATCRRAYSLGYDVTLVEDGHSTYDTTLLSASQIIKHHNDIIGEWFADLKKAQIIEF</sequence>
<evidence type="ECO:0000313" key="7">
    <source>
        <dbReference type="Proteomes" id="UP000194422"/>
    </source>
</evidence>
<evidence type="ECO:0000259" key="3">
    <source>
        <dbReference type="Pfam" id="PF00857"/>
    </source>
</evidence>
<evidence type="ECO:0000256" key="1">
    <source>
        <dbReference type="ARBA" id="ARBA00006336"/>
    </source>
</evidence>
<evidence type="ECO:0000256" key="2">
    <source>
        <dbReference type="ARBA" id="ARBA00022801"/>
    </source>
</evidence>
<dbReference type="EC" id="3.5.2.19" evidence="5"/>
<reference evidence="5 7" key="1">
    <citation type="submission" date="2017-04" db="EMBL/GenBank/DDBJ databases">
        <authorList>
            <person name="Criscuolo A."/>
        </authorList>
    </citation>
    <scope>NUCLEOTIDE SEQUENCE [LARGE SCALE GENOMIC DNA]</scope>
    <source>
        <strain evidence="5">16-00174</strain>
    </source>
</reference>
<dbReference type="InterPro" id="IPR050272">
    <property type="entry name" value="Isochorismatase-like_hydrls"/>
</dbReference>
<dbReference type="EMBL" id="CP119629">
    <property type="protein sequence ID" value="WES08794.1"/>
    <property type="molecule type" value="Genomic_DNA"/>
</dbReference>
<proteinExistence type="inferred from homology"/>
<dbReference type="EMBL" id="JARPRV010000024">
    <property type="protein sequence ID" value="MDG0944307.1"/>
    <property type="molecule type" value="Genomic_DNA"/>
</dbReference>
<dbReference type="PANTHER" id="PTHR43540:SF14">
    <property type="entry name" value="ISOCHORISMATASE"/>
    <property type="match status" value="1"/>
</dbReference>
<dbReference type="EMBL" id="FWYW01000030">
    <property type="protein sequence ID" value="SMD60852.1"/>
    <property type="molecule type" value="Genomic_DNA"/>
</dbReference>
<evidence type="ECO:0000313" key="8">
    <source>
        <dbReference type="Proteomes" id="UP001221338"/>
    </source>
</evidence>
<organism evidence="5 7">
    <name type="scientific">Bacillus paranthracis</name>
    <dbReference type="NCBI Taxonomy" id="2026186"/>
    <lineage>
        <taxon>Bacteria</taxon>
        <taxon>Bacillati</taxon>
        <taxon>Bacillota</taxon>
        <taxon>Bacilli</taxon>
        <taxon>Bacillales</taxon>
        <taxon>Bacillaceae</taxon>
        <taxon>Bacillus</taxon>
        <taxon>Bacillus cereus group</taxon>
    </lineage>
</organism>
<dbReference type="AlphaFoldDB" id="A0A1J9XYJ5"/>
<dbReference type="Proteomes" id="UP001221092">
    <property type="component" value="Chromosome"/>
</dbReference>
<dbReference type="Proteomes" id="UP000194422">
    <property type="component" value="Unassembled WGS sequence"/>
</dbReference>
<reference evidence="4 8" key="2">
    <citation type="submission" date="2023-03" db="EMBL/GenBank/DDBJ databases">
        <title>Genetic diversity of Bacillus cereus sensu lato isolates from Slovenia.</title>
        <authorList>
            <person name="Abdelli M."/>
        </authorList>
    </citation>
    <scope>NUCLEOTIDE SEQUENCE [LARGE SCALE GENOMIC DNA]</scope>
    <source>
        <strain evidence="4 8">SIBC61B</strain>
    </source>
</reference>
<protein>
    <submittedName>
        <fullName evidence="4">Cysteine hydrolase family protein</fullName>
    </submittedName>
    <submittedName>
        <fullName evidence="5">Streptothricin hydrolase</fullName>
        <ecNumber evidence="5">3.5.2.19</ecNumber>
    </submittedName>
</protein>
<dbReference type="PANTHER" id="PTHR43540">
    <property type="entry name" value="PEROXYUREIDOACRYLATE/UREIDOACRYLATE AMIDOHYDROLASE-RELATED"/>
    <property type="match status" value="1"/>
</dbReference>
<dbReference type="GO" id="GO:0016787">
    <property type="term" value="F:hydrolase activity"/>
    <property type="evidence" value="ECO:0007669"/>
    <property type="project" value="UniProtKB-KW"/>
</dbReference>
<keyword evidence="2 5" id="KW-0378">Hydrolase</keyword>
<evidence type="ECO:0000313" key="4">
    <source>
        <dbReference type="EMBL" id="MDG0944307.1"/>
    </source>
</evidence>
<dbReference type="Proteomes" id="UP001221338">
    <property type="component" value="Unassembled WGS sequence"/>
</dbReference>
<dbReference type="InterPro" id="IPR036380">
    <property type="entry name" value="Isochorismatase-like_sf"/>
</dbReference>
<accession>A0A1J9XYJ5</accession>
<keyword evidence="8" id="KW-1185">Reference proteome</keyword>
<gene>
    <name evidence="5" type="primary">sttH_1</name>
    <name evidence="5" type="ORF">BACERE00174_00281</name>
    <name evidence="6" type="ORF">P3K65_10095</name>
    <name evidence="4" type="ORF">P6U22_24520</name>
</gene>
<dbReference type="GeneID" id="92800140"/>
<evidence type="ECO:0000313" key="6">
    <source>
        <dbReference type="EMBL" id="WES08794.1"/>
    </source>
</evidence>
<dbReference type="CDD" id="cd01014">
    <property type="entry name" value="nicotinamidase_related"/>
    <property type="match status" value="1"/>
</dbReference>
<evidence type="ECO:0000313" key="5">
    <source>
        <dbReference type="EMBL" id="SMD60852.1"/>
    </source>
</evidence>
<comment type="similarity">
    <text evidence="1">Belongs to the isochorismatase family.</text>
</comment>
<dbReference type="RefSeq" id="WP_000589748.1">
    <property type="nucleotide sequence ID" value="NZ_CBCSIA010000019.1"/>
</dbReference>
<feature type="domain" description="Isochorismatase-like" evidence="3">
    <location>
        <begin position="6"/>
        <end position="146"/>
    </location>
</feature>
<dbReference type="SUPFAM" id="SSF52499">
    <property type="entry name" value="Isochorismatase-like hydrolases"/>
    <property type="match status" value="1"/>
</dbReference>
<reference evidence="6" key="3">
    <citation type="submission" date="2023-03" db="EMBL/GenBank/DDBJ databases">
        <authorList>
            <person name="Liu Z."/>
        </authorList>
    </citation>
    <scope>NUCLEOTIDE SEQUENCE</scope>
    <source>
        <strain evidence="6">Bc006</strain>
    </source>
</reference>
<name>A0A1J9XYJ5_9BACI</name>